<dbReference type="Gene3D" id="3.40.390.10">
    <property type="entry name" value="Collagenase (Catalytic Domain)"/>
    <property type="match status" value="1"/>
</dbReference>
<keyword evidence="1" id="KW-1133">Transmembrane helix</keyword>
<comment type="caution">
    <text evidence="2">The sequence shown here is derived from an EMBL/GenBank/DDBJ whole genome shotgun (WGS) entry which is preliminary data.</text>
</comment>
<name>A0AAQ4D9E5_AMBAM</name>
<dbReference type="InterPro" id="IPR000718">
    <property type="entry name" value="Peptidase_M13"/>
</dbReference>
<accession>A0AAQ4D9E5</accession>
<dbReference type="GO" id="GO:0004222">
    <property type="term" value="F:metalloendopeptidase activity"/>
    <property type="evidence" value="ECO:0007669"/>
    <property type="project" value="InterPro"/>
</dbReference>
<evidence type="ECO:0000313" key="2">
    <source>
        <dbReference type="EMBL" id="KAK8759085.1"/>
    </source>
</evidence>
<gene>
    <name evidence="2" type="ORF">V5799_003277</name>
</gene>
<dbReference type="GO" id="GO:0006508">
    <property type="term" value="P:proteolysis"/>
    <property type="evidence" value="ECO:0007669"/>
    <property type="project" value="InterPro"/>
</dbReference>
<dbReference type="InterPro" id="IPR042089">
    <property type="entry name" value="Peptidase_M13_dom_2"/>
</dbReference>
<evidence type="ECO:0000313" key="3">
    <source>
        <dbReference type="Proteomes" id="UP001321473"/>
    </source>
</evidence>
<dbReference type="AlphaFoldDB" id="A0AAQ4D9E5"/>
<protein>
    <submittedName>
        <fullName evidence="2">Uncharacterized protein</fullName>
    </submittedName>
</protein>
<proteinExistence type="predicted"/>
<keyword evidence="3" id="KW-1185">Reference proteome</keyword>
<dbReference type="PROSITE" id="PS51885">
    <property type="entry name" value="NEPRILYSIN"/>
    <property type="match status" value="1"/>
</dbReference>
<dbReference type="Gene3D" id="1.10.1380.10">
    <property type="entry name" value="Neutral endopeptidase , domain2"/>
    <property type="match status" value="1"/>
</dbReference>
<feature type="transmembrane region" description="Helical" evidence="1">
    <location>
        <begin position="12"/>
        <end position="36"/>
    </location>
</feature>
<sequence>MSPQAFFKSQPPAASILCVVLLVVVLAVFLFLLGFFRPEVGTRHGTLRVCRTEPCREYARRLRATLNTSLNPCEGFSRFVCDGWWRRSQLSVREEAFLGVLREMSSLLSSVPVPTTGQTTLQRAAAFYRSCDGVLQGRSDQLLKVKRALLDAGIVWPLLPKDSNRVDLLRTWFHASIRLRWSPLLHVVVQRAPNFTTVVLEPLSDFERILRKHKGLEASDHEAKVYFEELRREFGGNREYDNAEEDDTTVSFAITKDLARSHLAPLRHAFEDAHVSSGLDTAFMFGKVPGLNRQRWLQELESYAGTSGGDVIFVSKKPSFVREFLGLWSHYGENQMHLFFSWCVVQTAALFANQKLLFNFYTR</sequence>
<keyword evidence="1" id="KW-0812">Transmembrane</keyword>
<dbReference type="SUPFAM" id="SSF55486">
    <property type="entry name" value="Metalloproteases ('zincins'), catalytic domain"/>
    <property type="match status" value="1"/>
</dbReference>
<dbReference type="Proteomes" id="UP001321473">
    <property type="component" value="Unassembled WGS sequence"/>
</dbReference>
<organism evidence="2 3">
    <name type="scientific">Amblyomma americanum</name>
    <name type="common">Lone star tick</name>
    <dbReference type="NCBI Taxonomy" id="6943"/>
    <lineage>
        <taxon>Eukaryota</taxon>
        <taxon>Metazoa</taxon>
        <taxon>Ecdysozoa</taxon>
        <taxon>Arthropoda</taxon>
        <taxon>Chelicerata</taxon>
        <taxon>Arachnida</taxon>
        <taxon>Acari</taxon>
        <taxon>Parasitiformes</taxon>
        <taxon>Ixodida</taxon>
        <taxon>Ixodoidea</taxon>
        <taxon>Ixodidae</taxon>
        <taxon>Amblyomminae</taxon>
        <taxon>Amblyomma</taxon>
    </lineage>
</organism>
<evidence type="ECO:0000256" key="1">
    <source>
        <dbReference type="SAM" id="Phobius"/>
    </source>
</evidence>
<reference evidence="2 3" key="1">
    <citation type="journal article" date="2023" name="Arcadia Sci">
        <title>De novo assembly of a long-read Amblyomma americanum tick genome.</title>
        <authorList>
            <person name="Chou S."/>
            <person name="Poskanzer K.E."/>
            <person name="Rollins M."/>
            <person name="Thuy-Boun P.S."/>
        </authorList>
    </citation>
    <scope>NUCLEOTIDE SEQUENCE [LARGE SCALE GENOMIC DNA]</scope>
    <source>
        <strain evidence="2">F_SG_1</strain>
        <tissue evidence="2">Salivary glands</tissue>
    </source>
</reference>
<dbReference type="EMBL" id="JARKHS020033418">
    <property type="protein sequence ID" value="KAK8759085.1"/>
    <property type="molecule type" value="Genomic_DNA"/>
</dbReference>
<dbReference type="InterPro" id="IPR024079">
    <property type="entry name" value="MetalloPept_cat_dom_sf"/>
</dbReference>
<keyword evidence="1" id="KW-0472">Membrane</keyword>